<gene>
    <name evidence="1" type="ORF">BBRV_LOCUS60670</name>
</gene>
<dbReference type="EMBL" id="CADCXW020000021">
    <property type="protein sequence ID" value="CAD1555011.1"/>
    <property type="molecule type" value="Genomic_DNA"/>
</dbReference>
<accession>A0A6V7JS76</accession>
<sequence>MSLLFNKNESPMLYDLRGHIHIANLGLHSRKGLEEKMLNIATIIISNIMYKEEPWMGAVAHITYHLAQDMVSQWQRRGSASSAREYEYASLLSGYTLKSLVPSDLPIARGNVDGNWAFYLEEGLTDSDFYTKVYYDLRYVFSTAVHEDRHIYEQHLYEGHDFYIGQKTKTSINSILTTAKNSLGFNTDDAWIVLNSEK</sequence>
<proteinExistence type="predicted"/>
<evidence type="ECO:0000313" key="1">
    <source>
        <dbReference type="EMBL" id="CAD1555011.1"/>
    </source>
</evidence>
<protein>
    <submittedName>
        <fullName evidence="1">Uncharacterized protein</fullName>
    </submittedName>
</protein>
<dbReference type="AlphaFoldDB" id="A0A6V7JS76"/>
<organism evidence="1">
    <name type="scientific">Bracon brevicornis</name>
    <dbReference type="NCBI Taxonomy" id="1563983"/>
    <lineage>
        <taxon>Eukaryota</taxon>
        <taxon>Metazoa</taxon>
        <taxon>Ecdysozoa</taxon>
        <taxon>Arthropoda</taxon>
        <taxon>Hexapoda</taxon>
        <taxon>Insecta</taxon>
        <taxon>Pterygota</taxon>
        <taxon>Neoptera</taxon>
        <taxon>Endopterygota</taxon>
        <taxon>Hymenoptera</taxon>
        <taxon>Apocrita</taxon>
        <taxon>Ichneumonoidea</taxon>
        <taxon>Braconidae</taxon>
        <taxon>Braconinae</taxon>
        <taxon>Bracon</taxon>
    </lineage>
</organism>
<name>A0A6V7JS76_9HYME</name>
<reference evidence="1" key="1">
    <citation type="submission" date="2020-07" db="EMBL/GenBank/DDBJ databases">
        <authorList>
            <person name="Ferguson B K."/>
        </authorList>
    </citation>
    <scope>NUCLEOTIDE SEQUENCE</scope>
    <source>
        <strain evidence="1">L06</strain>
    </source>
</reference>